<keyword evidence="1" id="KW-0812">Transmembrane</keyword>
<evidence type="ECO:0000313" key="2">
    <source>
        <dbReference type="EMBL" id="KFJ07387.1"/>
    </source>
</evidence>
<feature type="transmembrane region" description="Helical" evidence="1">
    <location>
        <begin position="221"/>
        <end position="248"/>
    </location>
</feature>
<dbReference type="RefSeq" id="WP_044259284.1">
    <property type="nucleotide sequence ID" value="NZ_JGZU01000004.1"/>
</dbReference>
<keyword evidence="1" id="KW-1133">Transmembrane helix</keyword>
<gene>
    <name evidence="2" type="ORF">BITS_0618</name>
</gene>
<feature type="transmembrane region" description="Helical" evidence="1">
    <location>
        <begin position="47"/>
        <end position="65"/>
    </location>
</feature>
<feature type="transmembrane region" description="Helical" evidence="1">
    <location>
        <begin position="146"/>
        <end position="169"/>
    </location>
</feature>
<sequence length="250" mass="26838">MTDALTMETRRSERGIAGLLIVQAVAYVLLISLSVFVGLGIVPIEAVVVAALAVVVVFLVCWPLRGTMVDRIISLVTAVLSVAMATTILGEITMYPVVSAQEAMRNITKAILYPYGRWAAAFVILLVVLTIVGFARQMAREHRTHLVRALSHSLTSGVVSASVAGWVFLPDLMVYVQSGSQKVNIALTIVIGVGLILGIAMAAASCLWWKEADPDPLMPAPWVGFALIPVLLFGLVSYGMSLTMLIIFGW</sequence>
<comment type="caution">
    <text evidence="2">The sequence shown here is derived from an EMBL/GenBank/DDBJ whole genome shotgun (WGS) entry which is preliminary data.</text>
</comment>
<evidence type="ECO:0000313" key="3">
    <source>
        <dbReference type="Proteomes" id="UP000029080"/>
    </source>
</evidence>
<name>A0A087EHY6_9BIFI</name>
<feature type="transmembrane region" description="Helical" evidence="1">
    <location>
        <begin position="16"/>
        <end position="41"/>
    </location>
</feature>
<dbReference type="AlphaFoldDB" id="A0A087EHY6"/>
<dbReference type="eggNOG" id="ENOG5030NNB">
    <property type="taxonomic scope" value="Bacteria"/>
</dbReference>
<organism evidence="2 3">
    <name type="scientific">Bifidobacterium tsurumiense</name>
    <dbReference type="NCBI Taxonomy" id="356829"/>
    <lineage>
        <taxon>Bacteria</taxon>
        <taxon>Bacillati</taxon>
        <taxon>Actinomycetota</taxon>
        <taxon>Actinomycetes</taxon>
        <taxon>Bifidobacteriales</taxon>
        <taxon>Bifidobacteriaceae</taxon>
        <taxon>Bifidobacterium</taxon>
    </lineage>
</organism>
<protein>
    <submittedName>
        <fullName evidence="2">Uncharacterized protein</fullName>
    </submittedName>
</protein>
<accession>A0A087EHY6</accession>
<evidence type="ECO:0000256" key="1">
    <source>
        <dbReference type="SAM" id="Phobius"/>
    </source>
</evidence>
<dbReference type="OrthoDB" id="3238956at2"/>
<keyword evidence="3" id="KW-1185">Reference proteome</keyword>
<dbReference type="Proteomes" id="UP000029080">
    <property type="component" value="Unassembled WGS sequence"/>
</dbReference>
<keyword evidence="1" id="KW-0472">Membrane</keyword>
<feature type="transmembrane region" description="Helical" evidence="1">
    <location>
        <begin position="189"/>
        <end position="209"/>
    </location>
</feature>
<reference evidence="2 3" key="1">
    <citation type="submission" date="2014-03" db="EMBL/GenBank/DDBJ databases">
        <title>Genomics of Bifidobacteria.</title>
        <authorList>
            <person name="Ventura M."/>
            <person name="Milani C."/>
            <person name="Lugli G.A."/>
        </authorList>
    </citation>
    <scope>NUCLEOTIDE SEQUENCE [LARGE SCALE GENOMIC DNA]</scope>
    <source>
        <strain evidence="2 3">JCM 13495</strain>
    </source>
</reference>
<feature type="transmembrane region" description="Helical" evidence="1">
    <location>
        <begin position="115"/>
        <end position="134"/>
    </location>
</feature>
<proteinExistence type="predicted"/>
<dbReference type="EMBL" id="JGZU01000004">
    <property type="protein sequence ID" value="KFJ07387.1"/>
    <property type="molecule type" value="Genomic_DNA"/>
</dbReference>
<feature type="transmembrane region" description="Helical" evidence="1">
    <location>
        <begin position="72"/>
        <end position="95"/>
    </location>
</feature>